<dbReference type="InterPro" id="IPR018004">
    <property type="entry name" value="KilA/APSES_HTH"/>
</dbReference>
<evidence type="ECO:0000313" key="3">
    <source>
        <dbReference type="Proteomes" id="UP000607645"/>
    </source>
</evidence>
<keyword evidence="3" id="KW-1185">Reference proteome</keyword>
<feature type="domain" description="KilA-N" evidence="1">
    <location>
        <begin position="51"/>
        <end position="189"/>
    </location>
</feature>
<accession>A0A8J6JP28</accession>
<proteinExistence type="predicted"/>
<sequence>MTEREAQIEALWTYEVATEKVLRRSVKKGYITQEEAEEFSEKLFEQLNTDNIPGFRPSSLGEIMRMEDIHVNPFVSLTEIAREKKSSSPSYLIQSWLRSSTTIEYLRMWEKIYNPKFQEDACEQLIETVHKTSTTMTPSLWINTTHALGIRSSRGRGGGTIAHPEIAEAFRAWLFPEYMLRLVKWYRMYHREGNL</sequence>
<evidence type="ECO:0000259" key="1">
    <source>
        <dbReference type="PROSITE" id="PS51301"/>
    </source>
</evidence>
<dbReference type="InterPro" id="IPR017880">
    <property type="entry name" value="KilA_N"/>
</dbReference>
<gene>
    <name evidence="2" type="ORF">H8S62_14955</name>
</gene>
<dbReference type="Pfam" id="PF04383">
    <property type="entry name" value="KilA-N"/>
    <property type="match status" value="1"/>
</dbReference>
<organism evidence="2 3">
    <name type="scientific">Lawsonibacter faecis</name>
    <dbReference type="NCBI Taxonomy" id="2763052"/>
    <lineage>
        <taxon>Bacteria</taxon>
        <taxon>Bacillati</taxon>
        <taxon>Bacillota</taxon>
        <taxon>Clostridia</taxon>
        <taxon>Eubacteriales</taxon>
        <taxon>Oscillospiraceae</taxon>
        <taxon>Lawsonibacter</taxon>
    </lineage>
</organism>
<dbReference type="AlphaFoldDB" id="A0A8J6JP28"/>
<dbReference type="SMART" id="SM01252">
    <property type="entry name" value="KilA-N"/>
    <property type="match status" value="1"/>
</dbReference>
<protein>
    <submittedName>
        <fullName evidence="2">KilA-N domain-containing protein</fullName>
    </submittedName>
</protein>
<reference evidence="2" key="1">
    <citation type="submission" date="2020-08" db="EMBL/GenBank/DDBJ databases">
        <title>Genome public.</title>
        <authorList>
            <person name="Liu C."/>
            <person name="Sun Q."/>
        </authorList>
    </citation>
    <scope>NUCLEOTIDE SEQUENCE</scope>
    <source>
        <strain evidence="2">NSJ-52</strain>
    </source>
</reference>
<evidence type="ECO:0000313" key="2">
    <source>
        <dbReference type="EMBL" id="MBC5738310.1"/>
    </source>
</evidence>
<dbReference type="EMBL" id="JACOPQ010000014">
    <property type="protein sequence ID" value="MBC5738310.1"/>
    <property type="molecule type" value="Genomic_DNA"/>
</dbReference>
<comment type="caution">
    <text evidence="2">The sequence shown here is derived from an EMBL/GenBank/DDBJ whole genome shotgun (WGS) entry which is preliminary data.</text>
</comment>
<dbReference type="Proteomes" id="UP000607645">
    <property type="component" value="Unassembled WGS sequence"/>
</dbReference>
<dbReference type="PROSITE" id="PS51301">
    <property type="entry name" value="KILA_N"/>
    <property type="match status" value="1"/>
</dbReference>
<name>A0A8J6JP28_9FIRM</name>
<dbReference type="RefSeq" id="WP_186920097.1">
    <property type="nucleotide sequence ID" value="NZ_JACOPQ010000014.1"/>
</dbReference>